<dbReference type="AlphaFoldDB" id="A0A914KVS9"/>
<protein>
    <submittedName>
        <fullName evidence="11">Tubby C-terminal domain-containing protein</fullName>
    </submittedName>
</protein>
<accession>A0A914KVS9</accession>
<feature type="compositionally biased region" description="Polar residues" evidence="7">
    <location>
        <begin position="684"/>
        <end position="697"/>
    </location>
</feature>
<dbReference type="SUPFAM" id="SSF50978">
    <property type="entry name" value="WD40 repeat-like"/>
    <property type="match status" value="1"/>
</dbReference>
<dbReference type="GO" id="GO:0005737">
    <property type="term" value="C:cytoplasm"/>
    <property type="evidence" value="ECO:0007669"/>
    <property type="project" value="UniProtKB-SubCell"/>
</dbReference>
<dbReference type="PANTHER" id="PTHR16517:SF2">
    <property type="entry name" value="TUBBY-RELATED PROTEIN 4"/>
    <property type="match status" value="1"/>
</dbReference>
<feature type="region of interest" description="Disordered" evidence="7">
    <location>
        <begin position="1015"/>
        <end position="1049"/>
    </location>
</feature>
<dbReference type="Pfam" id="PF01167">
    <property type="entry name" value="Tub"/>
    <property type="match status" value="1"/>
</dbReference>
<dbReference type="Pfam" id="PF24797">
    <property type="entry name" value="Beta-prop_WDR35_TULP_N"/>
    <property type="match status" value="1"/>
</dbReference>
<feature type="region of interest" description="Disordered" evidence="7">
    <location>
        <begin position="825"/>
        <end position="865"/>
    </location>
</feature>
<feature type="region of interest" description="Disordered" evidence="7">
    <location>
        <begin position="622"/>
        <end position="642"/>
    </location>
</feature>
<keyword evidence="5" id="KW-0677">Repeat</keyword>
<evidence type="ECO:0000313" key="10">
    <source>
        <dbReference type="Proteomes" id="UP000887563"/>
    </source>
</evidence>
<dbReference type="InterPro" id="IPR036322">
    <property type="entry name" value="WD40_repeat_dom_sf"/>
</dbReference>
<evidence type="ECO:0000256" key="5">
    <source>
        <dbReference type="ARBA" id="ARBA00022737"/>
    </source>
</evidence>
<evidence type="ECO:0000313" key="11">
    <source>
        <dbReference type="WBParaSite" id="Minc3s00132g05619"/>
    </source>
</evidence>
<dbReference type="Proteomes" id="UP000887563">
    <property type="component" value="Unplaced"/>
</dbReference>
<evidence type="ECO:0000256" key="7">
    <source>
        <dbReference type="SAM" id="MobiDB-lite"/>
    </source>
</evidence>
<dbReference type="InterPro" id="IPR056159">
    <property type="entry name" value="Beta-prop_IFT121_TULP_N"/>
</dbReference>
<dbReference type="InterPro" id="IPR001680">
    <property type="entry name" value="WD40_rpt"/>
</dbReference>
<feature type="region of interest" description="Disordered" evidence="7">
    <location>
        <begin position="684"/>
        <end position="703"/>
    </location>
</feature>
<keyword evidence="3" id="KW-0963">Cytoplasm</keyword>
<comment type="subcellular location">
    <subcellularLocation>
        <location evidence="1">Cytoplasm</location>
    </subcellularLocation>
</comment>
<feature type="compositionally biased region" description="Polar residues" evidence="7">
    <location>
        <begin position="852"/>
        <end position="863"/>
    </location>
</feature>
<feature type="compositionally biased region" description="Basic and acidic residues" evidence="7">
    <location>
        <begin position="1114"/>
        <end position="1124"/>
    </location>
</feature>
<reference evidence="11" key="1">
    <citation type="submission" date="2022-11" db="UniProtKB">
        <authorList>
            <consortium name="WormBaseParasite"/>
        </authorList>
    </citation>
    <scope>IDENTIFICATION</scope>
</reference>
<feature type="repeat" description="WD" evidence="6">
    <location>
        <begin position="65"/>
        <end position="96"/>
    </location>
</feature>
<dbReference type="InterPro" id="IPR015943">
    <property type="entry name" value="WD40/YVTN_repeat-like_dom_sf"/>
</dbReference>
<feature type="compositionally biased region" description="Low complexity" evidence="7">
    <location>
        <begin position="835"/>
        <end position="845"/>
    </location>
</feature>
<comment type="similarity">
    <text evidence="2">Belongs to the TUB family.</text>
</comment>
<evidence type="ECO:0000259" key="8">
    <source>
        <dbReference type="Pfam" id="PF01167"/>
    </source>
</evidence>
<dbReference type="Gene3D" id="3.20.90.10">
    <property type="entry name" value="Tubby Protein, Chain A"/>
    <property type="match status" value="1"/>
</dbReference>
<dbReference type="WBParaSite" id="Minc3s00132g05619">
    <property type="protein sequence ID" value="Minc3s00132g05619"/>
    <property type="gene ID" value="Minc3s00132g05619"/>
</dbReference>
<evidence type="ECO:0000256" key="6">
    <source>
        <dbReference type="PROSITE-ProRule" id="PRU00221"/>
    </source>
</evidence>
<proteinExistence type="inferred from homology"/>
<feature type="domain" description="Tubby C-terminal" evidence="8">
    <location>
        <begin position="1149"/>
        <end position="1268"/>
    </location>
</feature>
<dbReference type="InterPro" id="IPR000007">
    <property type="entry name" value="Tubby_C"/>
</dbReference>
<sequence>MKILWESRNWPGASIEQSISCLSWAPSSKEGRGLLSVGCETGSVGVTYTDLGSDHDCYKRYNFNLRGHQSSIALVAWNRAQTKLLSCDVNGVIYLWAPNEERWTVELVNDRGFKVRDFDWSPNGASALICYEDNFVLIGSSTGQRVWSNTFIFSILCGAWAPNSQELVLGLNSGSINVLNDQGTLITERSLFQVGVQRVAFSSIREVDKNGDGKWTLACCSVIDFLLNNKIINYFEQTADQILFLNTFYEVELGSWQAPDPVILMRWSNDGTMLAVVCIPNRIVVLDYNGRAIHSFSAPIPNCTLSAFTWAHNDQAIVAAAKGCVATGRIIRNVPTLSQLVSYSIWELLGQSSKNRSRLPLPEREQTLISQFDHHIIRCRIPNIECLYDVVCRPSAWRWYCTIVPVARKNLYMLCVEHMGGFVPILLGRQTNRIIPQFIISLPPHLLAKCRAAALHDHVTLLDESLTSPSVLLNSNKTDDSLLLNASRSSSLAAPVVRLQHHNLLVGGPSAQVEDVGQDAFRRESSQRNSVWRRSKRQIRRFVNRRITPQRIATSIPAVKRTPPTLVHVNSNVWCTRFKINAACGTNLPTQLAQVFYKTSVLHLQPRQMTINLCDLGLGTSTSTENRRAKRERRDRRRCESAARVPLEVRPESRWKTRTAITDDEISEEDRMLFAHIISQNKEVSTIQHKTEPNNNNDEQRSKKVQIDSHFCEGELDNEGEYELLGEQNGEEEDGLMDSERELYENVISEFDGLRQAVNTYILKMKQFATELEQSQSVSILDAPSSNPKPISFEVSPTTSKIPVAPSISVVKDRKRPVAAKIMLKQQNKCKDQRPSTSTSLSPSPKDLAHNNRPNVRPQSSPASGVELDGWHIRLKELEFIDDDAHQLSTDDRLTSRTTTLAHNQDYSSNVPISFSQQSDSNMVMTYTPLMLESALNKLEPLSLDPHRDCVIDANSKNNSRISQLNDIRAIVDKLSRLASELSATRHHSSAIHSMGHSQTCQRSGTKYEMLEIKHDSTGQHSPSSSCSVSGEASRSSPRMLSPSGSRHKNVSILREKVRGIARHIVQFEELIRINDLLNEISGDLRQRVQHIKVVLGEDDGSEEHLCMSGEQESIQKKNSEKELPVPTNRGRNERPTTDSPFEPYAEITDQSNRTKSTLQKCLDELERKNSGNREKPTSSKRPEDPGTSSGPKMLVMTNKRPFWNEQSQVYQLDFNGRVTQESAKNFQIEYQNRQVLQFGRIENGAYTLDFREPFSAIQAFAIALASITQRLK</sequence>
<feature type="region of interest" description="Disordered" evidence="7">
    <location>
        <begin position="1102"/>
        <end position="1193"/>
    </location>
</feature>
<evidence type="ECO:0000256" key="2">
    <source>
        <dbReference type="ARBA" id="ARBA00007129"/>
    </source>
</evidence>
<evidence type="ECO:0000259" key="9">
    <source>
        <dbReference type="Pfam" id="PF24797"/>
    </source>
</evidence>
<dbReference type="Gene3D" id="2.130.10.10">
    <property type="entry name" value="YVTN repeat-like/Quinoprotein amine dehydrogenase"/>
    <property type="match status" value="2"/>
</dbReference>
<evidence type="ECO:0000256" key="3">
    <source>
        <dbReference type="ARBA" id="ARBA00022490"/>
    </source>
</evidence>
<feature type="domain" description="IFT121/TULP4 N-terminal" evidence="9">
    <location>
        <begin position="17"/>
        <end position="321"/>
    </location>
</feature>
<evidence type="ECO:0000256" key="1">
    <source>
        <dbReference type="ARBA" id="ARBA00004496"/>
    </source>
</evidence>
<name>A0A914KVS9_MELIC</name>
<organism evidence="10 11">
    <name type="scientific">Meloidogyne incognita</name>
    <name type="common">Southern root-knot nematode worm</name>
    <name type="synonym">Oxyuris incognita</name>
    <dbReference type="NCBI Taxonomy" id="6306"/>
    <lineage>
        <taxon>Eukaryota</taxon>
        <taxon>Metazoa</taxon>
        <taxon>Ecdysozoa</taxon>
        <taxon>Nematoda</taxon>
        <taxon>Chromadorea</taxon>
        <taxon>Rhabditida</taxon>
        <taxon>Tylenchina</taxon>
        <taxon>Tylenchomorpha</taxon>
        <taxon>Tylenchoidea</taxon>
        <taxon>Meloidogynidae</taxon>
        <taxon>Meloidogyninae</taxon>
        <taxon>Meloidogyne</taxon>
        <taxon>Meloidogyne incognita group</taxon>
    </lineage>
</organism>
<keyword evidence="4 6" id="KW-0853">WD repeat</keyword>
<evidence type="ECO:0000256" key="4">
    <source>
        <dbReference type="ARBA" id="ARBA00022574"/>
    </source>
</evidence>
<dbReference type="SUPFAM" id="SSF54518">
    <property type="entry name" value="Tubby C-terminal domain-like"/>
    <property type="match status" value="1"/>
</dbReference>
<dbReference type="PROSITE" id="PS50082">
    <property type="entry name" value="WD_REPEATS_2"/>
    <property type="match status" value="1"/>
</dbReference>
<feature type="compositionally biased region" description="Polar residues" evidence="7">
    <location>
        <begin position="1019"/>
        <end position="1045"/>
    </location>
</feature>
<dbReference type="PRINTS" id="PR01573">
    <property type="entry name" value="SUPERTUBBY"/>
</dbReference>
<feature type="compositionally biased region" description="Polar residues" evidence="7">
    <location>
        <begin position="1149"/>
        <end position="1160"/>
    </location>
</feature>
<keyword evidence="10" id="KW-1185">Reference proteome</keyword>
<dbReference type="InterPro" id="IPR025659">
    <property type="entry name" value="Tubby-like_C"/>
</dbReference>
<feature type="compositionally biased region" description="Basic and acidic residues" evidence="7">
    <location>
        <begin position="1162"/>
        <end position="1185"/>
    </location>
</feature>
<dbReference type="PANTHER" id="PTHR16517">
    <property type="entry name" value="TUBBY-RELATED"/>
    <property type="match status" value="1"/>
</dbReference>